<reference evidence="3 4" key="1">
    <citation type="submission" date="2017-05" db="EMBL/GenBank/DDBJ databases">
        <authorList>
            <person name="Song R."/>
            <person name="Chenine A.L."/>
            <person name="Ruprecht R.M."/>
        </authorList>
    </citation>
    <scope>NUCLEOTIDE SEQUENCE [LARGE SCALE GENOMIC DNA]</scope>
    <source>
        <strain evidence="3">SW32</strain>
    </source>
</reference>
<evidence type="ECO:0000313" key="4">
    <source>
        <dbReference type="Proteomes" id="UP000194457"/>
    </source>
</evidence>
<evidence type="ECO:0000256" key="1">
    <source>
        <dbReference type="SAM" id="MobiDB-lite"/>
    </source>
</evidence>
<accession>A0A240UR08</accession>
<evidence type="ECO:0000256" key="2">
    <source>
        <dbReference type="SAM" id="SignalP"/>
    </source>
</evidence>
<dbReference type="EMBL" id="CP021358">
    <property type="protein sequence ID" value="ART63513.1"/>
    <property type="molecule type" value="Genomic_DNA"/>
</dbReference>
<evidence type="ECO:0000313" key="3">
    <source>
        <dbReference type="EMBL" id="ART63513.1"/>
    </source>
</evidence>
<dbReference type="Pfam" id="PF04170">
    <property type="entry name" value="NlpE"/>
    <property type="match status" value="1"/>
</dbReference>
<dbReference type="RefSeq" id="WP_086900697.1">
    <property type="nucleotide sequence ID" value="NZ_CP021358.1"/>
</dbReference>
<dbReference type="Gene3D" id="2.40.128.640">
    <property type="match status" value="1"/>
</dbReference>
<feature type="signal peptide" evidence="2">
    <location>
        <begin position="1"/>
        <end position="19"/>
    </location>
</feature>
<feature type="chain" id="PRO_5043556903" evidence="2">
    <location>
        <begin position="20"/>
        <end position="160"/>
    </location>
</feature>
<dbReference type="PROSITE" id="PS51257">
    <property type="entry name" value="PROKAR_LIPOPROTEIN"/>
    <property type="match status" value="1"/>
</dbReference>
<proteinExistence type="predicted"/>
<gene>
    <name evidence="3" type="ORF">B9H00_10960</name>
</gene>
<keyword evidence="4" id="KW-1185">Reference proteome</keyword>
<dbReference type="OrthoDB" id="5348860at2"/>
<protein>
    <submittedName>
        <fullName evidence="3">Copper resistance protein</fullName>
    </submittedName>
</protein>
<sequence>MQMKTLLAGSALMALLAGCAGTGGEQQGTDSTGATASSSQAQTETRTYTGTLPCRNCSGIALTVNLQGDEKATNPQDRTFELEAQYQNHPQNPPTETYSGNWDVISGMQDDPSATVYELTPSGEGQVYYFERVNDSTLELVDPQLRRFENGQTLRLTRQQ</sequence>
<name>A0A240UR08_9GAMM</name>
<feature type="compositionally biased region" description="Low complexity" evidence="1">
    <location>
        <begin position="27"/>
        <end position="43"/>
    </location>
</feature>
<dbReference type="AlphaFoldDB" id="A0A240UR08"/>
<dbReference type="KEGG" id="kma:B9H00_10960"/>
<keyword evidence="2" id="KW-0732">Signal</keyword>
<organism evidence="3 4">
    <name type="scientific">Kushneria marisflavi</name>
    <dbReference type="NCBI Taxonomy" id="157779"/>
    <lineage>
        <taxon>Bacteria</taxon>
        <taxon>Pseudomonadati</taxon>
        <taxon>Pseudomonadota</taxon>
        <taxon>Gammaproteobacteria</taxon>
        <taxon>Oceanospirillales</taxon>
        <taxon>Halomonadaceae</taxon>
        <taxon>Kushneria</taxon>
    </lineage>
</organism>
<dbReference type="InterPro" id="IPR007298">
    <property type="entry name" value="Cu-R_lipoprotein_NlpE"/>
</dbReference>
<feature type="region of interest" description="Disordered" evidence="1">
    <location>
        <begin position="21"/>
        <end position="47"/>
    </location>
</feature>
<dbReference type="Proteomes" id="UP000194457">
    <property type="component" value="Chromosome"/>
</dbReference>